<name>A0A2H9THU9_9FUNG</name>
<reference evidence="2 3" key="1">
    <citation type="submission" date="2016-10" db="EMBL/GenBank/DDBJ databases">
        <title>The genome of Paramicrosporidium saccamoebae is the missing link in understanding Cryptomycota and Microsporidia evolution.</title>
        <authorList>
            <person name="Quandt C.A."/>
            <person name="Beaudet D."/>
            <person name="Corsaro D."/>
            <person name="Michel R."/>
            <person name="Corradi N."/>
            <person name="James T."/>
        </authorList>
    </citation>
    <scope>NUCLEOTIDE SEQUENCE [LARGE SCALE GENOMIC DNA]</scope>
    <source>
        <strain evidence="2 3">KSL3</strain>
    </source>
</reference>
<dbReference type="Gene3D" id="3.80.10.10">
    <property type="entry name" value="Ribonuclease Inhibitor"/>
    <property type="match status" value="1"/>
</dbReference>
<evidence type="ECO:0000313" key="2">
    <source>
        <dbReference type="EMBL" id="PJF17200.1"/>
    </source>
</evidence>
<evidence type="ECO:0000313" key="3">
    <source>
        <dbReference type="Proteomes" id="UP000240830"/>
    </source>
</evidence>
<dbReference type="EMBL" id="MTSL01000186">
    <property type="protein sequence ID" value="PJF17200.1"/>
    <property type="molecule type" value="Genomic_DNA"/>
</dbReference>
<feature type="compositionally biased region" description="Polar residues" evidence="1">
    <location>
        <begin position="64"/>
        <end position="76"/>
    </location>
</feature>
<dbReference type="SUPFAM" id="SSF52047">
    <property type="entry name" value="RNI-like"/>
    <property type="match status" value="1"/>
</dbReference>
<keyword evidence="3" id="KW-1185">Reference proteome</keyword>
<sequence>MLSSTGRGELRAMLPNPAIGQANTPDSLVDKENEKLSQSATLHAKVPLTEPRPRHPLQSRDTNRVTPNNATQSGVKSVSAPDFIKKTAPVNILSALDDNEGVKKTVKRPKTEPANENATAWIYGSEVDGIITKLELADIPDTITSPLSLFKLLETEGRLSPAVLKLYSRCPDLQSIMMGPSYGGKVNEIGLVTAGHYPAFNCTVPLFHGFKDLLVLDLTCVSIEDEEVRYLIKLDRIQALGLSGTRISGKSLRYLAKHAKFARSLKCIKLCYLDKLEDSAILELFRLFPSLSEIDLYGSNKITLSAVVEAVPCDPVKFRRLRKVRLPEKSFALLQERHVVYSELNRKHDLASDPESVSSLPSAQVQSNLRLYRKLFPDIFLNLNVDSLEEKLRDILSKRRKEEFLWSICQ</sequence>
<dbReference type="AlphaFoldDB" id="A0A2H9THU9"/>
<feature type="region of interest" description="Disordered" evidence="1">
    <location>
        <begin position="1"/>
        <end position="78"/>
    </location>
</feature>
<comment type="caution">
    <text evidence="2">The sequence shown here is derived from an EMBL/GenBank/DDBJ whole genome shotgun (WGS) entry which is preliminary data.</text>
</comment>
<gene>
    <name evidence="2" type="ORF">PSACC_02997</name>
</gene>
<dbReference type="Proteomes" id="UP000240830">
    <property type="component" value="Unassembled WGS sequence"/>
</dbReference>
<proteinExistence type="predicted"/>
<accession>A0A2H9THU9</accession>
<protein>
    <submittedName>
        <fullName evidence="2">Uncharacterized protein</fullName>
    </submittedName>
</protein>
<evidence type="ECO:0000256" key="1">
    <source>
        <dbReference type="SAM" id="MobiDB-lite"/>
    </source>
</evidence>
<dbReference type="OrthoDB" id="10626219at2759"/>
<organism evidence="2 3">
    <name type="scientific">Paramicrosporidium saccamoebae</name>
    <dbReference type="NCBI Taxonomy" id="1246581"/>
    <lineage>
        <taxon>Eukaryota</taxon>
        <taxon>Fungi</taxon>
        <taxon>Fungi incertae sedis</taxon>
        <taxon>Cryptomycota</taxon>
        <taxon>Cryptomycota incertae sedis</taxon>
        <taxon>Paramicrosporidium</taxon>
    </lineage>
</organism>
<dbReference type="InterPro" id="IPR032675">
    <property type="entry name" value="LRR_dom_sf"/>
</dbReference>